<feature type="non-terminal residue" evidence="2">
    <location>
        <position position="1"/>
    </location>
</feature>
<reference evidence="2" key="1">
    <citation type="submission" date="2014-05" db="EMBL/GenBank/DDBJ databases">
        <authorList>
            <person name="Chronopoulou M."/>
        </authorList>
    </citation>
    <scope>NUCLEOTIDE SEQUENCE</scope>
    <source>
        <tissue evidence="2">Whole organism</tissue>
    </source>
</reference>
<dbReference type="EMBL" id="HACA01010950">
    <property type="protein sequence ID" value="CDW28311.1"/>
    <property type="molecule type" value="Transcribed_RNA"/>
</dbReference>
<keyword evidence="1" id="KW-0812">Transmembrane</keyword>
<evidence type="ECO:0000256" key="1">
    <source>
        <dbReference type="SAM" id="Phobius"/>
    </source>
</evidence>
<feature type="transmembrane region" description="Helical" evidence="1">
    <location>
        <begin position="39"/>
        <end position="58"/>
    </location>
</feature>
<keyword evidence="1" id="KW-0472">Membrane</keyword>
<dbReference type="AlphaFoldDB" id="A0A0K2TSC7"/>
<keyword evidence="1" id="KW-1133">Transmembrane helix</keyword>
<name>A0A0K2TSC7_LEPSM</name>
<protein>
    <submittedName>
        <fullName evidence="2">Uncharacterized protein</fullName>
    </submittedName>
</protein>
<accession>A0A0K2TSC7</accession>
<sequence length="80" mass="9049">YLAIWICICPAFPFLGILIFSFGFPFYKPSDALPNGIVSSSYITLWISTPLIEGSFIVRFSFILRSVIVTSDLVSYCHYI</sequence>
<feature type="transmembrane region" description="Helical" evidence="1">
    <location>
        <begin position="7"/>
        <end position="27"/>
    </location>
</feature>
<organism evidence="2">
    <name type="scientific">Lepeophtheirus salmonis</name>
    <name type="common">Salmon louse</name>
    <name type="synonym">Caligus salmonis</name>
    <dbReference type="NCBI Taxonomy" id="72036"/>
    <lineage>
        <taxon>Eukaryota</taxon>
        <taxon>Metazoa</taxon>
        <taxon>Ecdysozoa</taxon>
        <taxon>Arthropoda</taxon>
        <taxon>Crustacea</taxon>
        <taxon>Multicrustacea</taxon>
        <taxon>Hexanauplia</taxon>
        <taxon>Copepoda</taxon>
        <taxon>Siphonostomatoida</taxon>
        <taxon>Caligidae</taxon>
        <taxon>Lepeophtheirus</taxon>
    </lineage>
</organism>
<proteinExistence type="predicted"/>
<evidence type="ECO:0000313" key="2">
    <source>
        <dbReference type="EMBL" id="CDW28311.1"/>
    </source>
</evidence>